<gene>
    <name evidence="2" type="ORF">JIN84_11990</name>
</gene>
<protein>
    <submittedName>
        <fullName evidence="2">Uncharacterized protein</fullName>
    </submittedName>
</protein>
<reference evidence="2" key="1">
    <citation type="submission" date="2021-01" db="EMBL/GenBank/DDBJ databases">
        <title>Modified the classification status of verrucomicrobia.</title>
        <authorList>
            <person name="Feng X."/>
        </authorList>
    </citation>
    <scope>NUCLEOTIDE SEQUENCE</scope>
    <source>
        <strain evidence="2">JCM 18052</strain>
    </source>
</reference>
<dbReference type="Proteomes" id="UP000600139">
    <property type="component" value="Unassembled WGS sequence"/>
</dbReference>
<evidence type="ECO:0000313" key="2">
    <source>
        <dbReference type="EMBL" id="MBK1816337.1"/>
    </source>
</evidence>
<dbReference type="RefSeq" id="WP_200351279.1">
    <property type="nucleotide sequence ID" value="NZ_BAABHZ010000006.1"/>
</dbReference>
<name>A0A934V7N7_9BACT</name>
<feature type="signal peptide" evidence="1">
    <location>
        <begin position="1"/>
        <end position="18"/>
    </location>
</feature>
<organism evidence="2 3">
    <name type="scientific">Luteolibacter yonseiensis</name>
    <dbReference type="NCBI Taxonomy" id="1144680"/>
    <lineage>
        <taxon>Bacteria</taxon>
        <taxon>Pseudomonadati</taxon>
        <taxon>Verrucomicrobiota</taxon>
        <taxon>Verrucomicrobiia</taxon>
        <taxon>Verrucomicrobiales</taxon>
        <taxon>Verrucomicrobiaceae</taxon>
        <taxon>Luteolibacter</taxon>
    </lineage>
</organism>
<keyword evidence="3" id="KW-1185">Reference proteome</keyword>
<evidence type="ECO:0000256" key="1">
    <source>
        <dbReference type="SAM" id="SignalP"/>
    </source>
</evidence>
<sequence>MKKLTRYLIAAAMMTAFAYGVELHALEHKVLDDKRTYIRDDTDRRYSIWTAHPGKAIKLLKDFGFSVPDFQLREGEILAVFINDNITQDLIQVVHNKTANKTFADYADSGIEFKLRALEAGKKYSHVTAVVFTPIGTPGHLGMRGMVADGISEKQRGE</sequence>
<keyword evidence="1" id="KW-0732">Signal</keyword>
<accession>A0A934V7N7</accession>
<evidence type="ECO:0000313" key="3">
    <source>
        <dbReference type="Proteomes" id="UP000600139"/>
    </source>
</evidence>
<dbReference type="AlphaFoldDB" id="A0A934V7N7"/>
<proteinExistence type="predicted"/>
<feature type="chain" id="PRO_5036935002" evidence="1">
    <location>
        <begin position="19"/>
        <end position="158"/>
    </location>
</feature>
<comment type="caution">
    <text evidence="2">The sequence shown here is derived from an EMBL/GenBank/DDBJ whole genome shotgun (WGS) entry which is preliminary data.</text>
</comment>
<dbReference type="EMBL" id="JAENIK010000011">
    <property type="protein sequence ID" value="MBK1816337.1"/>
    <property type="molecule type" value="Genomic_DNA"/>
</dbReference>